<dbReference type="GeneID" id="5981488"/>
<accession>Q0U1J8</accession>
<dbReference type="RefSeq" id="XP_001804564.1">
    <property type="nucleotide sequence ID" value="XM_001804512.1"/>
</dbReference>
<dbReference type="InParanoid" id="Q0U1J8"/>
<name>Q0U1J8_PHANO</name>
<evidence type="ECO:0000313" key="3">
    <source>
        <dbReference type="Proteomes" id="UP000001055"/>
    </source>
</evidence>
<reference evidence="3" key="1">
    <citation type="journal article" date="2007" name="Plant Cell">
        <title>Dothideomycete-plant interactions illuminated by genome sequencing and EST analysis of the wheat pathogen Stagonospora nodorum.</title>
        <authorList>
            <person name="Hane J.K."/>
            <person name="Lowe R.G."/>
            <person name="Solomon P.S."/>
            <person name="Tan K.C."/>
            <person name="Schoch C.L."/>
            <person name="Spatafora J.W."/>
            <person name="Crous P.W."/>
            <person name="Kodira C."/>
            <person name="Birren B.W."/>
            <person name="Galagan J.E."/>
            <person name="Torriani S.F."/>
            <person name="McDonald B.A."/>
            <person name="Oliver R.P."/>
        </authorList>
    </citation>
    <scope>NUCLEOTIDE SEQUENCE [LARGE SCALE GENOMIC DNA]</scope>
    <source>
        <strain evidence="3">SN15 / ATCC MYA-4574 / FGSC 10173</strain>
    </source>
</reference>
<dbReference type="EMBL" id="CH445355">
    <property type="protein sequence ID" value="EAT78247.1"/>
    <property type="molecule type" value="Genomic_DNA"/>
</dbReference>
<sequence length="129" mass="14378">MNTGCAYPGRTSSWALDVGLRRALQVERNEWMQTEQIWIGEQRTRKLRRWPPSTFGEQQGQRGRAAILDGDRKIVVTSPPIDASTASDHQIAGARDISANRLCSRRPESPAYTASTGARWLGEEASRPV</sequence>
<proteinExistence type="predicted"/>
<dbReference type="KEGG" id="pno:SNOG_14376"/>
<dbReference type="AlphaFoldDB" id="Q0U1J8"/>
<protein>
    <submittedName>
        <fullName evidence="2">Uncharacterized protein</fullName>
    </submittedName>
</protein>
<feature type="region of interest" description="Disordered" evidence="1">
    <location>
        <begin position="106"/>
        <end position="129"/>
    </location>
</feature>
<gene>
    <name evidence="2" type="ORF">SNOG_14376</name>
</gene>
<organism evidence="2 3">
    <name type="scientific">Phaeosphaeria nodorum (strain SN15 / ATCC MYA-4574 / FGSC 10173)</name>
    <name type="common">Glume blotch fungus</name>
    <name type="synonym">Parastagonospora nodorum</name>
    <dbReference type="NCBI Taxonomy" id="321614"/>
    <lineage>
        <taxon>Eukaryota</taxon>
        <taxon>Fungi</taxon>
        <taxon>Dikarya</taxon>
        <taxon>Ascomycota</taxon>
        <taxon>Pezizomycotina</taxon>
        <taxon>Dothideomycetes</taxon>
        <taxon>Pleosporomycetidae</taxon>
        <taxon>Pleosporales</taxon>
        <taxon>Pleosporineae</taxon>
        <taxon>Phaeosphaeriaceae</taxon>
        <taxon>Parastagonospora</taxon>
    </lineage>
</organism>
<evidence type="ECO:0000256" key="1">
    <source>
        <dbReference type="SAM" id="MobiDB-lite"/>
    </source>
</evidence>
<evidence type="ECO:0000313" key="2">
    <source>
        <dbReference type="EMBL" id="EAT78247.1"/>
    </source>
</evidence>
<dbReference type="Proteomes" id="UP000001055">
    <property type="component" value="Unassembled WGS sequence"/>
</dbReference>